<feature type="transmembrane region" description="Helical" evidence="7">
    <location>
        <begin position="84"/>
        <end position="106"/>
    </location>
</feature>
<evidence type="ECO:0000313" key="8">
    <source>
        <dbReference type="EMBL" id="MBE6091553.1"/>
    </source>
</evidence>
<dbReference type="GO" id="GO:0015297">
    <property type="term" value="F:antiporter activity"/>
    <property type="evidence" value="ECO:0007669"/>
    <property type="project" value="InterPro"/>
</dbReference>
<dbReference type="InterPro" id="IPR002528">
    <property type="entry name" value="MATE_fam"/>
</dbReference>
<feature type="transmembrane region" description="Helical" evidence="7">
    <location>
        <begin position="12"/>
        <end position="35"/>
    </location>
</feature>
<feature type="transmembrane region" description="Helical" evidence="7">
    <location>
        <begin position="404"/>
        <end position="425"/>
    </location>
</feature>
<evidence type="ECO:0008006" key="10">
    <source>
        <dbReference type="Google" id="ProtNLM"/>
    </source>
</evidence>
<evidence type="ECO:0000256" key="7">
    <source>
        <dbReference type="SAM" id="Phobius"/>
    </source>
</evidence>
<organism evidence="8 9">
    <name type="scientific">Selenomonas ruminantium</name>
    <dbReference type="NCBI Taxonomy" id="971"/>
    <lineage>
        <taxon>Bacteria</taxon>
        <taxon>Bacillati</taxon>
        <taxon>Bacillota</taxon>
        <taxon>Negativicutes</taxon>
        <taxon>Selenomonadales</taxon>
        <taxon>Selenomonadaceae</taxon>
        <taxon>Selenomonas</taxon>
    </lineage>
</organism>
<dbReference type="Pfam" id="PF01554">
    <property type="entry name" value="MatE"/>
    <property type="match status" value="2"/>
</dbReference>
<evidence type="ECO:0000313" key="9">
    <source>
        <dbReference type="Proteomes" id="UP000761380"/>
    </source>
</evidence>
<feature type="transmembrane region" description="Helical" evidence="7">
    <location>
        <begin position="126"/>
        <end position="144"/>
    </location>
</feature>
<feature type="transmembrane region" description="Helical" evidence="7">
    <location>
        <begin position="47"/>
        <end position="72"/>
    </location>
</feature>
<name>A0A927ZRN4_SELRU</name>
<dbReference type="Proteomes" id="UP000761380">
    <property type="component" value="Unassembled WGS sequence"/>
</dbReference>
<sequence length="582" mass="63611">MDTSLLARHVGTSILAMLGAMTGSLANSALAGIFFDAAGLAVMSVVLPFYFLFSVIGSLIGVGGATAAAYALGRDDTAGANNAFSISVCLCMFFSLLLGLGCSPYLSDVLYIFGATEEIHAAAYEYALVYIWGGFGTALFYLPFNFLRLSGQLRLIIGLFLGMAVLNILLDLFFIQVVKLGIAGIAFGTTIASILTALLGIFALLRGEAAFRFVRKWNLPLALQLMRLGSPAAANNLLTFFRLILMNRLILALAGATGLAAFSVVTALENFSLIILSGLAQGTTPFISVLTREQDTLSVRHIERNAHIIGFVLIGLMTAIISFFPTEIAALFGLAGMELTAAAEAAYIFAFSLLPSVCCYLMFFYYQAAGFTTLANVLVFSRTFLFILLPAWLLSDSYGLPGVWWSFTIASLSPLFLMLTIKPFFTRRGYAGFLLQDLTAERTGKYLSFAVKADTSSIISKMDELEDFCAQNSLTSKETMLVRMSMEEMLLSIKEHACMDSKAVLEGRVLLMKKFSKNTIILRIRSTGKMFNPLEYYRNLQNKDPLALQDALGIAMVLRFADEIHYKTTFGINNLMVKIQRK</sequence>
<reference evidence="8" key="1">
    <citation type="submission" date="2019-04" db="EMBL/GenBank/DDBJ databases">
        <title>Evolution of Biomass-Degrading Anaerobic Consortia Revealed by Metagenomics.</title>
        <authorList>
            <person name="Peng X."/>
        </authorList>
    </citation>
    <scope>NUCLEOTIDE SEQUENCE</scope>
    <source>
        <strain evidence="8">SIG240</strain>
    </source>
</reference>
<evidence type="ECO:0000256" key="1">
    <source>
        <dbReference type="ARBA" id="ARBA00004651"/>
    </source>
</evidence>
<proteinExistence type="predicted"/>
<comment type="caution">
    <text evidence="8">The sequence shown here is derived from an EMBL/GenBank/DDBJ whole genome shotgun (WGS) entry which is preliminary data.</text>
</comment>
<feature type="transmembrane region" description="Helical" evidence="7">
    <location>
        <begin position="311"/>
        <end position="334"/>
    </location>
</feature>
<keyword evidence="6 7" id="KW-0472">Membrane</keyword>
<comment type="subcellular location">
    <subcellularLocation>
        <location evidence="1">Cell membrane</location>
        <topology evidence="1">Multi-pass membrane protein</topology>
    </subcellularLocation>
</comment>
<accession>A0A927ZRN4</accession>
<feature type="transmembrane region" description="Helical" evidence="7">
    <location>
        <begin position="245"/>
        <end position="265"/>
    </location>
</feature>
<feature type="transmembrane region" description="Helical" evidence="7">
    <location>
        <begin position="373"/>
        <end position="392"/>
    </location>
</feature>
<keyword evidence="5 7" id="KW-1133">Transmembrane helix</keyword>
<keyword evidence="3" id="KW-1003">Cell membrane</keyword>
<dbReference type="AlphaFoldDB" id="A0A927ZRN4"/>
<feature type="transmembrane region" description="Helical" evidence="7">
    <location>
        <begin position="271"/>
        <end position="290"/>
    </location>
</feature>
<evidence type="ECO:0000256" key="4">
    <source>
        <dbReference type="ARBA" id="ARBA00022692"/>
    </source>
</evidence>
<dbReference type="GO" id="GO:0005886">
    <property type="term" value="C:plasma membrane"/>
    <property type="evidence" value="ECO:0007669"/>
    <property type="project" value="UniProtKB-SubCell"/>
</dbReference>
<evidence type="ECO:0000256" key="2">
    <source>
        <dbReference type="ARBA" id="ARBA00022448"/>
    </source>
</evidence>
<dbReference type="PANTHER" id="PTHR43549">
    <property type="entry name" value="MULTIDRUG RESISTANCE PROTEIN YPNP-RELATED"/>
    <property type="match status" value="1"/>
</dbReference>
<feature type="transmembrane region" description="Helical" evidence="7">
    <location>
        <begin position="346"/>
        <end position="366"/>
    </location>
</feature>
<feature type="transmembrane region" description="Helical" evidence="7">
    <location>
        <begin position="156"/>
        <end position="175"/>
    </location>
</feature>
<evidence type="ECO:0000256" key="5">
    <source>
        <dbReference type="ARBA" id="ARBA00022989"/>
    </source>
</evidence>
<evidence type="ECO:0000256" key="3">
    <source>
        <dbReference type="ARBA" id="ARBA00022475"/>
    </source>
</evidence>
<dbReference type="GO" id="GO:0042910">
    <property type="term" value="F:xenobiotic transmembrane transporter activity"/>
    <property type="evidence" value="ECO:0007669"/>
    <property type="project" value="InterPro"/>
</dbReference>
<gene>
    <name evidence="8" type="ORF">E7201_00010</name>
</gene>
<keyword evidence="2" id="KW-0813">Transport</keyword>
<evidence type="ECO:0000256" key="6">
    <source>
        <dbReference type="ARBA" id="ARBA00023136"/>
    </source>
</evidence>
<dbReference type="PANTHER" id="PTHR43549:SF2">
    <property type="entry name" value="MULTIDRUG RESISTANCE PROTEIN NORM-RELATED"/>
    <property type="match status" value="1"/>
</dbReference>
<protein>
    <recommendedName>
        <fullName evidence="10">Na+-driven multidrug efflux pump</fullName>
    </recommendedName>
</protein>
<keyword evidence="4 7" id="KW-0812">Transmembrane</keyword>
<feature type="transmembrane region" description="Helical" evidence="7">
    <location>
        <begin position="181"/>
        <end position="205"/>
    </location>
</feature>
<dbReference type="InterPro" id="IPR052031">
    <property type="entry name" value="Membrane_Transporter-Flippase"/>
</dbReference>
<dbReference type="EMBL" id="SVBY01000001">
    <property type="protein sequence ID" value="MBE6091553.1"/>
    <property type="molecule type" value="Genomic_DNA"/>
</dbReference>